<dbReference type="eggNOG" id="COG0442">
    <property type="taxonomic scope" value="Bacteria"/>
</dbReference>
<dbReference type="PANTHER" id="PTHR42753:SF2">
    <property type="entry name" value="PROLINE--TRNA LIGASE"/>
    <property type="match status" value="1"/>
</dbReference>
<keyword evidence="4 12" id="KW-0436">Ligase</keyword>
<dbReference type="SUPFAM" id="SSF55681">
    <property type="entry name" value="Class II aaRS and biotin synthetases"/>
    <property type="match status" value="1"/>
</dbReference>
<dbReference type="HOGENOM" id="CLU_016739_0_0_0"/>
<evidence type="ECO:0000256" key="10">
    <source>
        <dbReference type="ARBA" id="ARBA00053664"/>
    </source>
</evidence>
<evidence type="ECO:0000256" key="6">
    <source>
        <dbReference type="ARBA" id="ARBA00022840"/>
    </source>
</evidence>
<dbReference type="InterPro" id="IPR036754">
    <property type="entry name" value="YbaK/aa-tRNA-synt-asso_dom_sf"/>
</dbReference>
<dbReference type="Pfam" id="PF04073">
    <property type="entry name" value="tRNA_edit"/>
    <property type="match status" value="1"/>
</dbReference>
<dbReference type="NCBIfam" id="TIGR00409">
    <property type="entry name" value="proS_fam_II"/>
    <property type="match status" value="1"/>
</dbReference>
<reference evidence="14 15" key="1">
    <citation type="journal article" date="2010" name="Stand. Genomic Sci.">
        <title>Complete genome sequence of Denitrovibrio acetiphilus type strain (N2460).</title>
        <authorList>
            <person name="Kiss H."/>
            <person name="Lang E."/>
            <person name="Lapidus A."/>
            <person name="Copeland A."/>
            <person name="Nolan M."/>
            <person name="Glavina Del Rio T."/>
            <person name="Chen F."/>
            <person name="Lucas S."/>
            <person name="Tice H."/>
            <person name="Cheng J.F."/>
            <person name="Han C."/>
            <person name="Goodwin L."/>
            <person name="Pitluck S."/>
            <person name="Liolios K."/>
            <person name="Pati A."/>
            <person name="Ivanova N."/>
            <person name="Mavromatis K."/>
            <person name="Chen A."/>
            <person name="Palaniappan K."/>
            <person name="Land M."/>
            <person name="Hauser L."/>
            <person name="Chang Y.J."/>
            <person name="Jeffries C.D."/>
            <person name="Detter J.C."/>
            <person name="Brettin T."/>
            <person name="Spring S."/>
            <person name="Rohde M."/>
            <person name="Goker M."/>
            <person name="Woyke T."/>
            <person name="Bristow J."/>
            <person name="Eisen J.A."/>
            <person name="Markowitz V."/>
            <person name="Hugenholtz P."/>
            <person name="Kyrpides N.C."/>
            <person name="Klenk H.P."/>
        </authorList>
    </citation>
    <scope>NUCLEOTIDE SEQUENCE [LARGE SCALE GENOMIC DNA]</scope>
    <source>
        <strain evidence="15">DSM 12809 / NBRC 114555 / N2460</strain>
    </source>
</reference>
<keyword evidence="15" id="KW-1185">Reference proteome</keyword>
<comment type="domain">
    <text evidence="12">Consists of three domains: the N-terminal catalytic domain, the editing domain and the C-terminal anticodon-binding domain.</text>
</comment>
<evidence type="ECO:0000256" key="9">
    <source>
        <dbReference type="ARBA" id="ARBA00047671"/>
    </source>
</evidence>
<keyword evidence="6 12" id="KW-0067">ATP-binding</keyword>
<evidence type="ECO:0000256" key="7">
    <source>
        <dbReference type="ARBA" id="ARBA00022917"/>
    </source>
</evidence>
<dbReference type="GO" id="GO:0006433">
    <property type="term" value="P:prolyl-tRNA aminoacylation"/>
    <property type="evidence" value="ECO:0007669"/>
    <property type="project" value="UniProtKB-UniRule"/>
</dbReference>
<comment type="subunit">
    <text evidence="2 12">Homodimer.</text>
</comment>
<dbReference type="GO" id="GO:0002161">
    <property type="term" value="F:aminoacyl-tRNA deacylase activity"/>
    <property type="evidence" value="ECO:0007669"/>
    <property type="project" value="InterPro"/>
</dbReference>
<dbReference type="FunFam" id="3.30.930.10:FF:000066">
    <property type="entry name" value="Proline--tRNA ligase"/>
    <property type="match status" value="1"/>
</dbReference>
<evidence type="ECO:0000256" key="1">
    <source>
        <dbReference type="ARBA" id="ARBA00004496"/>
    </source>
</evidence>
<evidence type="ECO:0000313" key="15">
    <source>
        <dbReference type="Proteomes" id="UP000002012"/>
    </source>
</evidence>
<dbReference type="Gene3D" id="3.40.50.800">
    <property type="entry name" value="Anticodon-binding domain"/>
    <property type="match status" value="1"/>
</dbReference>
<dbReference type="InterPro" id="IPR002314">
    <property type="entry name" value="aa-tRNA-synt_IIb"/>
</dbReference>
<dbReference type="SUPFAM" id="SSF55826">
    <property type="entry name" value="YbaK/ProRS associated domain"/>
    <property type="match status" value="1"/>
</dbReference>
<evidence type="ECO:0000313" key="14">
    <source>
        <dbReference type="EMBL" id="ADD67139.1"/>
    </source>
</evidence>
<organism evidence="14 15">
    <name type="scientific">Denitrovibrio acetiphilus (strain DSM 12809 / NBRC 114555 / N2460)</name>
    <dbReference type="NCBI Taxonomy" id="522772"/>
    <lineage>
        <taxon>Bacteria</taxon>
        <taxon>Pseudomonadati</taxon>
        <taxon>Deferribacterota</taxon>
        <taxon>Deferribacteres</taxon>
        <taxon>Deferribacterales</taxon>
        <taxon>Geovibrionaceae</taxon>
        <taxon>Denitrovibrio</taxon>
    </lineage>
</organism>
<dbReference type="STRING" id="522772.Dacet_0339"/>
<keyword evidence="7 12" id="KW-0648">Protein biosynthesis</keyword>
<name>D4H2S8_DENA2</name>
<dbReference type="GO" id="GO:0005829">
    <property type="term" value="C:cytosol"/>
    <property type="evidence" value="ECO:0007669"/>
    <property type="project" value="TreeGrafter"/>
</dbReference>
<protein>
    <recommendedName>
        <fullName evidence="12">Proline--tRNA ligase</fullName>
        <ecNumber evidence="12">6.1.1.15</ecNumber>
    </recommendedName>
    <alternativeName>
        <fullName evidence="12">Prolyl-tRNA synthetase</fullName>
        <shortName evidence="12">ProRS</shortName>
    </alternativeName>
</protein>
<dbReference type="PaxDb" id="522772-Dacet_0339"/>
<feature type="domain" description="Aminoacyl-transfer RNA synthetases class-II family profile" evidence="13">
    <location>
        <begin position="33"/>
        <end position="463"/>
    </location>
</feature>
<accession>D4H2S8</accession>
<evidence type="ECO:0000256" key="12">
    <source>
        <dbReference type="HAMAP-Rule" id="MF_01569"/>
    </source>
</evidence>
<dbReference type="CDD" id="cd04334">
    <property type="entry name" value="ProRS-INS"/>
    <property type="match status" value="1"/>
</dbReference>
<keyword evidence="3 12" id="KW-0963">Cytoplasm</keyword>
<dbReference type="GO" id="GO:0004827">
    <property type="term" value="F:proline-tRNA ligase activity"/>
    <property type="evidence" value="ECO:0007669"/>
    <property type="project" value="UniProtKB-UniRule"/>
</dbReference>
<comment type="catalytic activity">
    <reaction evidence="9 12">
        <text>tRNA(Pro) + L-proline + ATP = L-prolyl-tRNA(Pro) + AMP + diphosphate</text>
        <dbReference type="Rhea" id="RHEA:14305"/>
        <dbReference type="Rhea" id="RHEA-COMP:9700"/>
        <dbReference type="Rhea" id="RHEA-COMP:9702"/>
        <dbReference type="ChEBI" id="CHEBI:30616"/>
        <dbReference type="ChEBI" id="CHEBI:33019"/>
        <dbReference type="ChEBI" id="CHEBI:60039"/>
        <dbReference type="ChEBI" id="CHEBI:78442"/>
        <dbReference type="ChEBI" id="CHEBI:78532"/>
        <dbReference type="ChEBI" id="CHEBI:456215"/>
        <dbReference type="EC" id="6.1.1.15"/>
    </reaction>
</comment>
<dbReference type="Pfam" id="PF03129">
    <property type="entry name" value="HGTP_anticodon"/>
    <property type="match status" value="1"/>
</dbReference>
<dbReference type="NCBIfam" id="NF006625">
    <property type="entry name" value="PRK09194.1"/>
    <property type="match status" value="1"/>
</dbReference>
<evidence type="ECO:0000256" key="2">
    <source>
        <dbReference type="ARBA" id="ARBA00011738"/>
    </source>
</evidence>
<evidence type="ECO:0000256" key="8">
    <source>
        <dbReference type="ARBA" id="ARBA00023146"/>
    </source>
</evidence>
<dbReference type="CDD" id="cd00861">
    <property type="entry name" value="ProRS_anticodon_short"/>
    <property type="match status" value="1"/>
</dbReference>
<dbReference type="PROSITE" id="PS50862">
    <property type="entry name" value="AA_TRNA_LIGASE_II"/>
    <property type="match status" value="1"/>
</dbReference>
<dbReference type="InterPro" id="IPR004500">
    <property type="entry name" value="Pro-tRNA-synth_IIa_bac-type"/>
</dbReference>
<dbReference type="InterPro" id="IPR004154">
    <property type="entry name" value="Anticodon-bd"/>
</dbReference>
<sequence>MRYSKYFIPTLREVPADAEVVSHKLMARAGMIKKVASGIYSYLPLGLVVIKKVEDIVRKCMNEADAVELMMPSVQPAELWQESGRWDFYGKELLRIKDRHNREFCYGPTHEEVTTDIIRSYINSYKALPVNLYQIQTKFRDEVRPRFGLMRGREFIMKDAYSFDMDDAGANISYQKMYDAYRRIFEMCGLRYKVVDADSGAIGGSFSHEFMVLASTGEDFVISCNSCDYSANVEKATVRKSTEPFSGDMKAAEDINTPNAKTVADVAAFLNIKESEVIKTMVLNVDDKIIAVCIRGDHELNLAKVKNFFNASVAEFATPVEIYDNTGGPLGYSGPVGLKIPVYGDYAVEAMGNYCVGANEKEMHKINVNHGRDFNFESVDDFRNAEAGDVCCECGGTYEITKGIEVGHIFKLGTKYSSSMNAMYLDKDGKRKPFVMGCYGIGITRVVAAAIEQNHDEKGIVWPVNLAPFKICVLPLAMKDQEVSETAENIYKDLINKGVEVLLDDRDERPGVKFNDAELIGIPLRVVIGKKTLAQGKIEVTVRASGESYEVDVEGCVDVLLQKLEELAGR</sequence>
<dbReference type="Gene3D" id="3.30.930.10">
    <property type="entry name" value="Bira Bifunctional Protein, Domain 2"/>
    <property type="match status" value="2"/>
</dbReference>
<comment type="similarity">
    <text evidence="11 12">Belongs to the class-II aminoacyl-tRNA synthetase family. ProS type 1 subfamily.</text>
</comment>
<dbReference type="InterPro" id="IPR050062">
    <property type="entry name" value="Pro-tRNA_synthetase"/>
</dbReference>
<dbReference type="InterPro" id="IPR045864">
    <property type="entry name" value="aa-tRNA-synth_II/BPL/LPL"/>
</dbReference>
<dbReference type="InterPro" id="IPR007214">
    <property type="entry name" value="YbaK/aa-tRNA-synth-assoc-dom"/>
</dbReference>
<dbReference type="FunCoup" id="D4H2S8">
    <property type="interactions" value="494"/>
</dbReference>
<dbReference type="InterPro" id="IPR033730">
    <property type="entry name" value="ProRS_core_prok"/>
</dbReference>
<dbReference type="PANTHER" id="PTHR42753">
    <property type="entry name" value="MITOCHONDRIAL RIBOSOME PROTEIN L39/PROLYL-TRNA LIGASE FAMILY MEMBER"/>
    <property type="match status" value="1"/>
</dbReference>
<dbReference type="AlphaFoldDB" id="D4H2S8"/>
<dbReference type="InterPro" id="IPR023717">
    <property type="entry name" value="Pro-tRNA-Synthase_IIa_type1"/>
</dbReference>
<comment type="subcellular location">
    <subcellularLocation>
        <location evidence="1 12">Cytoplasm</location>
    </subcellularLocation>
</comment>
<dbReference type="GO" id="GO:0005524">
    <property type="term" value="F:ATP binding"/>
    <property type="evidence" value="ECO:0007669"/>
    <property type="project" value="UniProtKB-UniRule"/>
</dbReference>
<dbReference type="PIRSF" id="PIRSF001535">
    <property type="entry name" value="ProRS_1"/>
    <property type="match status" value="1"/>
</dbReference>
<dbReference type="SUPFAM" id="SSF52954">
    <property type="entry name" value="Class II aaRS ABD-related"/>
    <property type="match status" value="1"/>
</dbReference>
<dbReference type="EC" id="6.1.1.15" evidence="12"/>
<dbReference type="EMBL" id="CP001968">
    <property type="protein sequence ID" value="ADD67139.1"/>
    <property type="molecule type" value="Genomic_DNA"/>
</dbReference>
<keyword evidence="8 12" id="KW-0030">Aminoacyl-tRNA synthetase</keyword>
<dbReference type="FunFam" id="3.30.930.10:FF:000065">
    <property type="entry name" value="Proline--tRNA ligase"/>
    <property type="match status" value="1"/>
</dbReference>
<keyword evidence="5 12" id="KW-0547">Nucleotide-binding</keyword>
<evidence type="ECO:0000256" key="5">
    <source>
        <dbReference type="ARBA" id="ARBA00022741"/>
    </source>
</evidence>
<dbReference type="InterPro" id="IPR002316">
    <property type="entry name" value="Pro-tRNA-ligase_IIa"/>
</dbReference>
<dbReference type="Proteomes" id="UP000002012">
    <property type="component" value="Chromosome"/>
</dbReference>
<dbReference type="InParanoid" id="D4H2S8"/>
<dbReference type="InterPro" id="IPR036621">
    <property type="entry name" value="Anticodon-bd_dom_sf"/>
</dbReference>
<dbReference type="InterPro" id="IPR044140">
    <property type="entry name" value="ProRS_anticodon_short"/>
</dbReference>
<comment type="function">
    <text evidence="10 12">Catalyzes the attachment of proline to tRNA(Pro) in a two-step reaction: proline is first activated by ATP to form Pro-AMP and then transferred to the acceptor end of tRNA(Pro). As ProRS can inadvertently accommodate and process non-cognate amino acids such as alanine and cysteine, to avoid such errors it has two additional distinct editing activities against alanine. One activity is designated as 'pretransfer' editing and involves the tRNA(Pro)-independent hydrolysis of activated Ala-AMP. The other activity is designated 'posttransfer' editing and involves deacylation of mischarged Ala-tRNA(Pro). The misacylated Cys-tRNA(Pro) is not edited by ProRS.</text>
</comment>
<evidence type="ECO:0000256" key="11">
    <source>
        <dbReference type="ARBA" id="ARBA00060755"/>
    </source>
</evidence>
<gene>
    <name evidence="12" type="primary">proS</name>
    <name evidence="14" type="ordered locus">Dacet_0339</name>
</gene>
<dbReference type="CDD" id="cd00779">
    <property type="entry name" value="ProRS_core_prok"/>
    <property type="match status" value="1"/>
</dbReference>
<dbReference type="KEGG" id="dap:Dacet_0339"/>
<dbReference type="Pfam" id="PF00587">
    <property type="entry name" value="tRNA-synt_2b"/>
    <property type="match status" value="1"/>
</dbReference>
<proteinExistence type="inferred from homology"/>
<dbReference type="RefSeq" id="WP_013009684.1">
    <property type="nucleotide sequence ID" value="NC_013943.1"/>
</dbReference>
<dbReference type="OrthoDB" id="9809052at2"/>
<evidence type="ECO:0000256" key="3">
    <source>
        <dbReference type="ARBA" id="ARBA00022490"/>
    </source>
</evidence>
<dbReference type="FunFam" id="3.40.50.800:FF:000011">
    <property type="entry name" value="Proline--tRNA ligase"/>
    <property type="match status" value="1"/>
</dbReference>
<evidence type="ECO:0000256" key="4">
    <source>
        <dbReference type="ARBA" id="ARBA00022598"/>
    </source>
</evidence>
<dbReference type="PRINTS" id="PR01046">
    <property type="entry name" value="TRNASYNTHPRO"/>
</dbReference>
<dbReference type="InterPro" id="IPR006195">
    <property type="entry name" value="aa-tRNA-synth_II"/>
</dbReference>
<evidence type="ECO:0000259" key="13">
    <source>
        <dbReference type="PROSITE" id="PS50862"/>
    </source>
</evidence>
<dbReference type="HAMAP" id="MF_01569">
    <property type="entry name" value="Pro_tRNA_synth_type1"/>
    <property type="match status" value="1"/>
</dbReference>